<evidence type="ECO:0008006" key="2">
    <source>
        <dbReference type="Google" id="ProtNLM"/>
    </source>
</evidence>
<organism evidence="1">
    <name type="scientific">bioreactor metagenome</name>
    <dbReference type="NCBI Taxonomy" id="1076179"/>
    <lineage>
        <taxon>unclassified sequences</taxon>
        <taxon>metagenomes</taxon>
        <taxon>ecological metagenomes</taxon>
    </lineage>
</organism>
<sequence>MVLEHLPEDNTGRLDPGITRQEAFALVEKYNKEPFHIQHAETVEAVMRYFAGKLGDAGEVDFWGLVGLLHDLDFEQFPDEHCIKVREIFDVEGIDPQIKRAVVSHAYGFTQHDVKPEHQMEQILYAADELTGLIGAAILMRPSKSTLDLTVQSLKKKFKDKKFAAGCSREVISKGAGLLGWELDYLMEETIKAMQEKERAEL</sequence>
<name>A0A644YLU7_9ZZZZ</name>
<proteinExistence type="predicted"/>
<accession>A0A644YLU7</accession>
<dbReference type="PANTHER" id="PTHR38659:SF2">
    <property type="entry name" value="HDIG DOMAIN PROTEIN"/>
    <property type="match status" value="1"/>
</dbReference>
<protein>
    <recommendedName>
        <fullName evidence="2">HD domain-containing protein</fullName>
    </recommendedName>
</protein>
<dbReference type="PANTHER" id="PTHR38659">
    <property type="entry name" value="METAL-DEPENDENT PHOSPHOHYDROLASE"/>
    <property type="match status" value="1"/>
</dbReference>
<gene>
    <name evidence="1" type="ORF">SDC9_73974</name>
</gene>
<comment type="caution">
    <text evidence="1">The sequence shown here is derived from an EMBL/GenBank/DDBJ whole genome shotgun (WGS) entry which is preliminary data.</text>
</comment>
<dbReference type="AlphaFoldDB" id="A0A644YLU7"/>
<evidence type="ECO:0000313" key="1">
    <source>
        <dbReference type="EMBL" id="MPM27463.1"/>
    </source>
</evidence>
<dbReference type="SUPFAM" id="SSF109604">
    <property type="entry name" value="HD-domain/PDEase-like"/>
    <property type="match status" value="1"/>
</dbReference>
<dbReference type="Gene3D" id="1.10.3210.10">
    <property type="entry name" value="Hypothetical protein af1432"/>
    <property type="match status" value="1"/>
</dbReference>
<dbReference type="EMBL" id="VSSQ01005001">
    <property type="protein sequence ID" value="MPM27463.1"/>
    <property type="molecule type" value="Genomic_DNA"/>
</dbReference>
<reference evidence="1" key="1">
    <citation type="submission" date="2019-08" db="EMBL/GenBank/DDBJ databases">
        <authorList>
            <person name="Kucharzyk K."/>
            <person name="Murdoch R.W."/>
            <person name="Higgins S."/>
            <person name="Loffler F."/>
        </authorList>
    </citation>
    <scope>NUCLEOTIDE SEQUENCE</scope>
</reference>